<dbReference type="InterPro" id="IPR052516">
    <property type="entry name" value="N-heterocyclic_Hydroxylase"/>
</dbReference>
<sequence length="245" mass="26489">MSHPDTYDSVLASFQWQSMPDSNPGRKNFLLSVLTEQRSVVERTACGNIDQKDYLLTLIDKASKQSTFDADRLRRVITEAAAKGHWGKPSRNGRAQGIAAHYDSSTCLAVVLDVEVSDEGRLIIHEAVIAADLGPVASPGRLRSQLEGACLMGVALVTSCDIGPGTGHPSPANTRRNSWPLVSLLPRQIAVHLINADQDPNACQPGPVSYVPFVRALCNAIVNAMGSRTHPLPFKSRSIERNRGS</sequence>
<proteinExistence type="predicted"/>
<dbReference type="Proteomes" id="UP000278332">
    <property type="component" value="Unassembled WGS sequence"/>
</dbReference>
<dbReference type="PANTHER" id="PTHR47495:SF3">
    <property type="entry name" value="BLR6219 PROTEIN"/>
    <property type="match status" value="1"/>
</dbReference>
<dbReference type="RefSeq" id="WP_183143776.1">
    <property type="nucleotide sequence ID" value="NZ_RBRY01000091.1"/>
</dbReference>
<dbReference type="GO" id="GO:0016491">
    <property type="term" value="F:oxidoreductase activity"/>
    <property type="evidence" value="ECO:0007669"/>
    <property type="project" value="InterPro"/>
</dbReference>
<dbReference type="PANTHER" id="PTHR47495">
    <property type="entry name" value="ALDEHYDE DEHYDROGENASE"/>
    <property type="match status" value="1"/>
</dbReference>
<gene>
    <name evidence="1" type="ORF">ALP84_02850</name>
</gene>
<comment type="caution">
    <text evidence="1">The sequence shown here is derived from an EMBL/GenBank/DDBJ whole genome shotgun (WGS) entry which is preliminary data.</text>
</comment>
<evidence type="ECO:0000313" key="1">
    <source>
        <dbReference type="EMBL" id="RMR56601.1"/>
    </source>
</evidence>
<reference evidence="1 2" key="1">
    <citation type="submission" date="2018-08" db="EMBL/GenBank/DDBJ databases">
        <title>Recombination of ecologically and evolutionarily significant loci maintains genetic cohesion in the Pseudomonas syringae species complex.</title>
        <authorList>
            <person name="Dillon M."/>
            <person name="Thakur S."/>
            <person name="Almeida R.N.D."/>
            <person name="Weir B.S."/>
            <person name="Guttman D.S."/>
        </authorList>
    </citation>
    <scope>NUCLEOTIDE SEQUENCE [LARGE SCALE GENOMIC DNA]</scope>
    <source>
        <strain evidence="1 2">ICMP 6917</strain>
    </source>
</reference>
<dbReference type="InterPro" id="IPR037165">
    <property type="entry name" value="AldOxase/xan_DH_Mopterin-bd_sf"/>
</dbReference>
<accession>A0A3M4VXP1</accession>
<dbReference type="SUPFAM" id="SSF56003">
    <property type="entry name" value="Molybdenum cofactor-binding domain"/>
    <property type="match status" value="1"/>
</dbReference>
<protein>
    <submittedName>
        <fullName evidence="1">Aldehyde dehydrogenase</fullName>
    </submittedName>
</protein>
<dbReference type="EMBL" id="RBRY01000091">
    <property type="protein sequence ID" value="RMR56601.1"/>
    <property type="molecule type" value="Genomic_DNA"/>
</dbReference>
<evidence type="ECO:0000313" key="2">
    <source>
        <dbReference type="Proteomes" id="UP000278332"/>
    </source>
</evidence>
<dbReference type="AlphaFoldDB" id="A0A3M4VXP1"/>
<organism evidence="1 2">
    <name type="scientific">Pseudomonas cichorii</name>
    <dbReference type="NCBI Taxonomy" id="36746"/>
    <lineage>
        <taxon>Bacteria</taxon>
        <taxon>Pseudomonadati</taxon>
        <taxon>Pseudomonadota</taxon>
        <taxon>Gammaproteobacteria</taxon>
        <taxon>Pseudomonadales</taxon>
        <taxon>Pseudomonadaceae</taxon>
        <taxon>Pseudomonas</taxon>
    </lineage>
</organism>
<dbReference type="Gene3D" id="3.30.365.10">
    <property type="entry name" value="Aldehyde oxidase/xanthine dehydrogenase, molybdopterin binding domain"/>
    <property type="match status" value="1"/>
</dbReference>
<name>A0A3M4VXP1_PSECI</name>